<dbReference type="InterPro" id="IPR007329">
    <property type="entry name" value="FMN-bd"/>
</dbReference>
<evidence type="ECO:0000256" key="1">
    <source>
        <dbReference type="ARBA" id="ARBA00001917"/>
    </source>
</evidence>
<dbReference type="SMART" id="SM00900">
    <property type="entry name" value="FMN_bind"/>
    <property type="match status" value="1"/>
</dbReference>
<dbReference type="Gene3D" id="3.50.50.60">
    <property type="entry name" value="FAD/NAD(P)-binding domain"/>
    <property type="match status" value="1"/>
</dbReference>
<comment type="cofactor">
    <cofactor evidence="1">
        <name>FMN</name>
        <dbReference type="ChEBI" id="CHEBI:58210"/>
    </cofactor>
</comment>
<dbReference type="GO" id="GO:0016020">
    <property type="term" value="C:membrane"/>
    <property type="evidence" value="ECO:0007669"/>
    <property type="project" value="InterPro"/>
</dbReference>
<dbReference type="GO" id="GO:0008202">
    <property type="term" value="P:steroid metabolic process"/>
    <property type="evidence" value="ECO:0007669"/>
    <property type="project" value="UniProtKB-ARBA"/>
</dbReference>
<organism evidence="10 11">
    <name type="scientific">Eggerthella guodeyinii</name>
    <dbReference type="NCBI Taxonomy" id="2690837"/>
    <lineage>
        <taxon>Bacteria</taxon>
        <taxon>Bacillati</taxon>
        <taxon>Actinomycetota</taxon>
        <taxon>Coriobacteriia</taxon>
        <taxon>Eggerthellales</taxon>
        <taxon>Eggerthellaceae</taxon>
        <taxon>Eggerthella</taxon>
    </lineage>
</organism>
<evidence type="ECO:0000256" key="6">
    <source>
        <dbReference type="ARBA" id="ARBA00022827"/>
    </source>
</evidence>
<dbReference type="InterPro" id="IPR050315">
    <property type="entry name" value="FAD-oxidoreductase_2"/>
</dbReference>
<accession>A0A6L7IT31</accession>
<evidence type="ECO:0000259" key="9">
    <source>
        <dbReference type="SMART" id="SM00900"/>
    </source>
</evidence>
<dbReference type="RefSeq" id="WP_160941427.1">
    <property type="nucleotide sequence ID" value="NZ_CP063310.1"/>
</dbReference>
<evidence type="ECO:0000313" key="10">
    <source>
        <dbReference type="EMBL" id="QOS67973.1"/>
    </source>
</evidence>
<keyword evidence="7" id="KW-0560">Oxidoreductase</keyword>
<evidence type="ECO:0000256" key="5">
    <source>
        <dbReference type="ARBA" id="ARBA00022630"/>
    </source>
</evidence>
<dbReference type="Pfam" id="PF04205">
    <property type="entry name" value="FMN_bind"/>
    <property type="match status" value="1"/>
</dbReference>
<evidence type="ECO:0000256" key="7">
    <source>
        <dbReference type="ARBA" id="ARBA00023002"/>
    </source>
</evidence>
<dbReference type="InterPro" id="IPR036188">
    <property type="entry name" value="FAD/NAD-bd_sf"/>
</dbReference>
<sequence length="629" mass="65790">MREKRTEPAASQRVVRSRGRGAWFFACALSLMLVFSGLVGCAPQGTSSSSTQEAHYNAGTYTGVGSGNGGDITVEVTFSDTAIESIDVVSQSETPTVATGALETLPEDIVKYQSLGVDTMSGATLSSMGLIAAVTDAVEQAGGDASALKKVPTSEQSTATVEKEADVVVVGGGGAGMAATIRLQELGKHVILVEKTYRLGGSISVSGGNQVVTGSKLQQEAGVTDDSAESMIEDFQANGEDICVPELISLYANNVGETTDWVHEFCRVEYNMEGGLHDLAEYTHDRELAYAGGGAGATESLRTAVAESGAEVLLSTTADKLTTDNGAVTGLVATAKDGTTYTIKADSVVLATGGYGNSDEWLTDELKDTSLYYGLASSTGDGLTMATADDVNAATRMLEYAKRYPNGVEVSAGRAKSTIDGNILVWPMSAILVNPEGERVVNEKASNHDILEAEVEQTDSMLYLLMDQENYDVWSTKLKDTGFSEKAVEGWLEENGSSTPVFAHGDSIEDLAKTVGMDAATLQQTIDAYNAGVDAGTDEFGRSGEYLQNKIGDGPYYLVEQKPRYATTMGGLVINESLQVMNTSDQPIAGLYAAGEVVGGVMGSNSPSGANNGWALTSGKLAAEAIAQN</sequence>
<reference evidence="10 11" key="1">
    <citation type="submission" date="2020-10" db="EMBL/GenBank/DDBJ databases">
        <title>Eggerthella sp. nov., isolated from human feces.</title>
        <authorList>
            <person name="Yajun G."/>
        </authorList>
    </citation>
    <scope>NUCLEOTIDE SEQUENCE [LARGE SCALE GENOMIC DNA]</scope>
    <source>
        <strain evidence="10 11">HF-1101</strain>
    </source>
</reference>
<gene>
    <name evidence="10" type="ORF">GS424_015960</name>
</gene>
<name>A0A6L7IT31_9ACTN</name>
<keyword evidence="5" id="KW-0285">Flavoprotein</keyword>
<dbReference type="Gene3D" id="3.90.700.10">
    <property type="entry name" value="Succinate dehydrogenase/fumarate reductase flavoprotein, catalytic domain"/>
    <property type="match status" value="1"/>
</dbReference>
<dbReference type="GO" id="GO:0010181">
    <property type="term" value="F:FMN binding"/>
    <property type="evidence" value="ECO:0007669"/>
    <property type="project" value="InterPro"/>
</dbReference>
<dbReference type="SUPFAM" id="SSF51905">
    <property type="entry name" value="FAD/NAD(P)-binding domain"/>
    <property type="match status" value="1"/>
</dbReference>
<dbReference type="GO" id="GO:0033765">
    <property type="term" value="F:steroid dehydrogenase activity, acting on the CH-CH group of donors"/>
    <property type="evidence" value="ECO:0007669"/>
    <property type="project" value="UniProtKB-ARBA"/>
</dbReference>
<dbReference type="PRINTS" id="PR00411">
    <property type="entry name" value="PNDRDTASEI"/>
</dbReference>
<dbReference type="AlphaFoldDB" id="A0A6L7IT31"/>
<dbReference type="Pfam" id="PF00890">
    <property type="entry name" value="FAD_binding_2"/>
    <property type="match status" value="1"/>
</dbReference>
<comment type="cofactor">
    <cofactor evidence="2">
        <name>FAD</name>
        <dbReference type="ChEBI" id="CHEBI:57692"/>
    </cofactor>
</comment>
<evidence type="ECO:0000256" key="4">
    <source>
        <dbReference type="ARBA" id="ARBA00015872"/>
    </source>
</evidence>
<dbReference type="EC" id="1.3.99.33" evidence="3"/>
<dbReference type="PANTHER" id="PTHR43400:SF10">
    <property type="entry name" value="3-OXOSTEROID 1-DEHYDROGENASE"/>
    <property type="match status" value="1"/>
</dbReference>
<feature type="domain" description="FMN-binding" evidence="9">
    <location>
        <begin position="67"/>
        <end position="141"/>
    </location>
</feature>
<dbReference type="PANTHER" id="PTHR43400">
    <property type="entry name" value="FUMARATE REDUCTASE"/>
    <property type="match status" value="1"/>
</dbReference>
<dbReference type="Gene3D" id="3.90.1010.20">
    <property type="match status" value="1"/>
</dbReference>
<keyword evidence="6" id="KW-0274">FAD</keyword>
<dbReference type="InterPro" id="IPR027477">
    <property type="entry name" value="Succ_DH/fumarate_Rdtase_cat_sf"/>
</dbReference>
<dbReference type="Proteomes" id="UP000478463">
    <property type="component" value="Chromosome"/>
</dbReference>
<dbReference type="SUPFAM" id="SSF56425">
    <property type="entry name" value="Succinate dehydrogenase/fumarate reductase flavoprotein, catalytic domain"/>
    <property type="match status" value="1"/>
</dbReference>
<evidence type="ECO:0000256" key="2">
    <source>
        <dbReference type="ARBA" id="ARBA00001974"/>
    </source>
</evidence>
<dbReference type="PRINTS" id="PR00368">
    <property type="entry name" value="FADPNR"/>
</dbReference>
<evidence type="ECO:0000256" key="3">
    <source>
        <dbReference type="ARBA" id="ARBA00013137"/>
    </source>
</evidence>
<dbReference type="KEGG" id="egd:GS424_015960"/>
<dbReference type="EMBL" id="CP063310">
    <property type="protein sequence ID" value="QOS67973.1"/>
    <property type="molecule type" value="Genomic_DNA"/>
</dbReference>
<protein>
    <recommendedName>
        <fullName evidence="4">Urocanate reductase</fullName>
        <ecNumber evidence="3">1.3.99.33</ecNumber>
    </recommendedName>
</protein>
<proteinExistence type="predicted"/>
<dbReference type="InterPro" id="IPR003953">
    <property type="entry name" value="FAD-dep_OxRdtase_2_FAD-bd"/>
</dbReference>
<evidence type="ECO:0000256" key="8">
    <source>
        <dbReference type="ARBA" id="ARBA00049922"/>
    </source>
</evidence>
<evidence type="ECO:0000313" key="11">
    <source>
        <dbReference type="Proteomes" id="UP000478463"/>
    </source>
</evidence>
<comment type="catalytic activity">
    <reaction evidence="8">
        <text>dihydrourocanate + A = urocanate + AH2</text>
        <dbReference type="Rhea" id="RHEA:36059"/>
        <dbReference type="ChEBI" id="CHEBI:13193"/>
        <dbReference type="ChEBI" id="CHEBI:17499"/>
        <dbReference type="ChEBI" id="CHEBI:27247"/>
        <dbReference type="ChEBI" id="CHEBI:72991"/>
        <dbReference type="EC" id="1.3.99.33"/>
    </reaction>
</comment>